<evidence type="ECO:0000256" key="3">
    <source>
        <dbReference type="ARBA" id="ARBA00012944"/>
    </source>
</evidence>
<dbReference type="Pfam" id="PF00361">
    <property type="entry name" value="Proton_antipo_M"/>
    <property type="match status" value="1"/>
</dbReference>
<keyword evidence="6 10" id="KW-1133">Transmembrane helix</keyword>
<dbReference type="GO" id="GO:0008137">
    <property type="term" value="F:NADH dehydrogenase (ubiquinone) activity"/>
    <property type="evidence" value="ECO:0007669"/>
    <property type="project" value="UniProtKB-EC"/>
</dbReference>
<protein>
    <recommendedName>
        <fullName evidence="4">NADH-ubiquinone oxidoreductase chain 2</fullName>
        <ecNumber evidence="3">7.1.1.2</ecNumber>
    </recommendedName>
    <alternativeName>
        <fullName evidence="8">NADH dehydrogenase subunit 2</fullName>
    </alternativeName>
</protein>
<comment type="subcellular location">
    <subcellularLocation>
        <location evidence="1">Membrane</location>
        <topology evidence="1">Multi-pass membrane protein</topology>
    </subcellularLocation>
</comment>
<evidence type="ECO:0000256" key="8">
    <source>
        <dbReference type="ARBA" id="ARBA00031028"/>
    </source>
</evidence>
<dbReference type="RefSeq" id="YP_010248544.1">
    <property type="nucleotide sequence ID" value="NC_060319.1"/>
</dbReference>
<feature type="transmembrane region" description="Helical" evidence="10">
    <location>
        <begin position="308"/>
        <end position="326"/>
    </location>
</feature>
<keyword evidence="5 10" id="KW-0812">Transmembrane</keyword>
<evidence type="ECO:0000256" key="6">
    <source>
        <dbReference type="ARBA" id="ARBA00022989"/>
    </source>
</evidence>
<evidence type="ECO:0000256" key="1">
    <source>
        <dbReference type="ARBA" id="ARBA00004141"/>
    </source>
</evidence>
<feature type="transmembrane region" description="Helical" evidence="10">
    <location>
        <begin position="381"/>
        <end position="400"/>
    </location>
</feature>
<accession>A0A8A6W4M0</accession>
<feature type="transmembrane region" description="Helical" evidence="10">
    <location>
        <begin position="461"/>
        <end position="483"/>
    </location>
</feature>
<feature type="transmembrane region" description="Helical" evidence="10">
    <location>
        <begin position="216"/>
        <end position="238"/>
    </location>
</feature>
<feature type="transmembrane region" description="Helical" evidence="10">
    <location>
        <begin position="20"/>
        <end position="41"/>
    </location>
</feature>
<evidence type="ECO:0000256" key="2">
    <source>
        <dbReference type="ARBA" id="ARBA00007012"/>
    </source>
</evidence>
<comment type="similarity">
    <text evidence="2">Belongs to the complex I subunit 2 family.</text>
</comment>
<dbReference type="EMBL" id="MT726213">
    <property type="protein sequence ID" value="QTK22308.1"/>
    <property type="molecule type" value="Genomic_DNA"/>
</dbReference>
<comment type="catalytic activity">
    <reaction evidence="9">
        <text>a ubiquinone + NADH + 5 H(+)(in) = a ubiquinol + NAD(+) + 4 H(+)(out)</text>
        <dbReference type="Rhea" id="RHEA:29091"/>
        <dbReference type="Rhea" id="RHEA-COMP:9565"/>
        <dbReference type="Rhea" id="RHEA-COMP:9566"/>
        <dbReference type="ChEBI" id="CHEBI:15378"/>
        <dbReference type="ChEBI" id="CHEBI:16389"/>
        <dbReference type="ChEBI" id="CHEBI:17976"/>
        <dbReference type="ChEBI" id="CHEBI:57540"/>
        <dbReference type="ChEBI" id="CHEBI:57945"/>
        <dbReference type="EC" id="7.1.1.2"/>
    </reaction>
</comment>
<evidence type="ECO:0000313" key="12">
    <source>
        <dbReference type="EMBL" id="QTK22308.1"/>
    </source>
</evidence>
<evidence type="ECO:0000256" key="9">
    <source>
        <dbReference type="ARBA" id="ARBA00049551"/>
    </source>
</evidence>
<feature type="transmembrane region" description="Helical" evidence="10">
    <location>
        <begin position="420"/>
        <end position="440"/>
    </location>
</feature>
<dbReference type="AlphaFoldDB" id="A0A8A6W4M0"/>
<feature type="domain" description="NADH:quinone oxidoreductase/Mrp antiporter transmembrane" evidence="11">
    <location>
        <begin position="139"/>
        <end position="435"/>
    </location>
</feature>
<feature type="transmembrane region" description="Helical" evidence="10">
    <location>
        <begin position="280"/>
        <end position="301"/>
    </location>
</feature>
<dbReference type="GO" id="GO:0016020">
    <property type="term" value="C:membrane"/>
    <property type="evidence" value="ECO:0007669"/>
    <property type="project" value="UniProtKB-SubCell"/>
</dbReference>
<evidence type="ECO:0000256" key="7">
    <source>
        <dbReference type="ARBA" id="ARBA00023136"/>
    </source>
</evidence>
<keyword evidence="12" id="KW-0496">Mitochondrion</keyword>
<keyword evidence="7 10" id="KW-0472">Membrane</keyword>
<organism evidence="12">
    <name type="scientific">Pneumocystis oryctolagi</name>
    <dbReference type="NCBI Taxonomy" id="42067"/>
    <lineage>
        <taxon>Eukaryota</taxon>
        <taxon>Fungi</taxon>
        <taxon>Dikarya</taxon>
        <taxon>Ascomycota</taxon>
        <taxon>Taphrinomycotina</taxon>
        <taxon>Pneumocystomycetes</taxon>
        <taxon>Pneumocystaceae</taxon>
        <taxon>Pneumocystis</taxon>
    </lineage>
</organism>
<gene>
    <name evidence="12" type="primary">nad2</name>
</gene>
<feature type="transmembrane region" description="Helical" evidence="10">
    <location>
        <begin position="143"/>
        <end position="163"/>
    </location>
</feature>
<evidence type="ECO:0000256" key="10">
    <source>
        <dbReference type="SAM" id="Phobius"/>
    </source>
</evidence>
<dbReference type="InterPro" id="IPR001750">
    <property type="entry name" value="ND/Mrp_TM"/>
</dbReference>
<sequence length="503" mass="57201">MLVIGLISKLLVISLAPQWWNLVLLSRIGMITLFYSLLLLYNCYYPEYLLSGIRLFNGFYQVSTITSLADFFICFLGLLILGITGFHNFSVISREKNKNLWNSPENSLEQIETLESRQCLEYPLVGGFLLLGMQFLVGSLHLISLYLGIELQSFSLYILSSLNRSPLTTRSGLKYFLLGSLSSCFILLGIGIMYSCSGVLSLESLYIFSHYGTENLYWQTGLLIFISGLLFKIAVFPFQNWAVEVYDGVPTLIGTWLTTLTKISILLVLFEWVYHCYGSWTNLLVFLSFFSILLGSFLGFSQVRIKRLIVYSMVSNVGFLLLSLSLCTPQSSESFLFYLIQYSLTNLNIFLILLSMGYSFRIPDSVESPVMEIRTLKGYCSQNPLLSLCFAISLFSLGGIPPLLGFFGKYNVLSALISEGYYFLSLIIVISSVITVAYYLRIIQKIYFEESEKSSESFREITLSSYLSLIISILTLIQVFFILSPEILYTFLRITLLNYFVEF</sequence>
<dbReference type="EC" id="7.1.1.2" evidence="3"/>
<feature type="transmembrane region" description="Helical" evidence="10">
    <location>
        <begin position="175"/>
        <end position="196"/>
    </location>
</feature>
<feature type="transmembrane region" description="Helical" evidence="10">
    <location>
        <begin position="61"/>
        <end position="86"/>
    </location>
</feature>
<dbReference type="GeneID" id="70587597"/>
<evidence type="ECO:0000259" key="11">
    <source>
        <dbReference type="Pfam" id="PF00361"/>
    </source>
</evidence>
<geneLocation type="mitochondrion" evidence="12"/>
<feature type="transmembrane region" description="Helical" evidence="10">
    <location>
        <begin position="250"/>
        <end position="274"/>
    </location>
</feature>
<evidence type="ECO:0000256" key="4">
    <source>
        <dbReference type="ARBA" id="ARBA00021008"/>
    </source>
</evidence>
<name>A0A8A6W4M0_9ASCO</name>
<reference evidence="12" key="1">
    <citation type="journal article" date="2021" name="Commun. Biol.">
        <title>Genomic insights into the host specific adaptation of the Pneumocystis genus.</title>
        <authorList>
            <person name="Cisse O.H."/>
            <person name="Ma L."/>
            <person name="Dekker J.P."/>
            <person name="Khil P.P."/>
            <person name="Youn J.-H."/>
            <person name="Brenchley J.M."/>
            <person name="Blair R."/>
            <person name="Pahar B."/>
            <person name="Chabe M."/>
            <person name="Van Rompay K.K.A."/>
            <person name="Keesler R."/>
            <person name="Sukura A."/>
            <person name="Hirsch V."/>
            <person name="Kutty G."/>
            <person name="Liu Y."/>
            <person name="Peng L."/>
            <person name="Chen J."/>
            <person name="Song J."/>
            <person name="Weissenbacher-Lang C."/>
            <person name="Xu J."/>
            <person name="Upham N.S."/>
            <person name="Stajich J.E."/>
            <person name="Cuomo C.A."/>
            <person name="Cushion M.T."/>
            <person name="Kovacs J.A."/>
        </authorList>
    </citation>
    <scope>NUCLEOTIDE SEQUENCE</scope>
    <source>
        <strain evidence="12">RAB_MI</strain>
    </source>
</reference>
<proteinExistence type="inferred from homology"/>
<dbReference type="PANTHER" id="PTHR22773">
    <property type="entry name" value="NADH DEHYDROGENASE"/>
    <property type="match status" value="1"/>
</dbReference>
<evidence type="ECO:0000256" key="5">
    <source>
        <dbReference type="ARBA" id="ARBA00022692"/>
    </source>
</evidence>
<feature type="transmembrane region" description="Helical" evidence="10">
    <location>
        <begin position="338"/>
        <end position="360"/>
    </location>
</feature>